<name>A0A7Y2H3A2_UNCEI</name>
<organism evidence="2 3">
    <name type="scientific">Eiseniibacteriota bacterium</name>
    <dbReference type="NCBI Taxonomy" id="2212470"/>
    <lineage>
        <taxon>Bacteria</taxon>
        <taxon>Candidatus Eiseniibacteriota</taxon>
    </lineage>
</organism>
<sequence length="315" mass="34652">MNRLSRPTVRMCSFLILLLLVLTSTPFAQQVGDSDWEPRVDDPKFEMGQGPRVLVDAAHNNFHTIEGRFGAFAELLTKDGYRVESVAETAHAELFSGADIFVVANALGAHDSTWALPTPKAFTKAEIDAIEAWVRQGGSLWLIADHMPFPGAVEDLALALGIVFHNGFAMSDRQNGTAVFDRDSKTLFDHAITKGQHASESVPYVRSFTGQAFRSNVPVEPLMAVPDDWRVLLPEKAWDFKPETPYISARGLLQGAVFKHGKGRVAVFGEAAMFTAQSTTRGDVVYRAGMNHPEAPHNAQFVLNVAHWLSPTRQP</sequence>
<dbReference type="Gene3D" id="3.40.50.880">
    <property type="match status" value="1"/>
</dbReference>
<proteinExistence type="predicted"/>
<dbReference type="AlphaFoldDB" id="A0A7Y2H3A2"/>
<dbReference type="Proteomes" id="UP000547674">
    <property type="component" value="Unassembled WGS sequence"/>
</dbReference>
<feature type="chain" id="PRO_5031048544" evidence="1">
    <location>
        <begin position="29"/>
        <end position="315"/>
    </location>
</feature>
<gene>
    <name evidence="2" type="ORF">HKN21_12245</name>
</gene>
<dbReference type="EMBL" id="JABDJR010000492">
    <property type="protein sequence ID" value="NNF07523.1"/>
    <property type="molecule type" value="Genomic_DNA"/>
</dbReference>
<dbReference type="SUPFAM" id="SSF52317">
    <property type="entry name" value="Class I glutamine amidotransferase-like"/>
    <property type="match status" value="1"/>
</dbReference>
<feature type="signal peptide" evidence="1">
    <location>
        <begin position="1"/>
        <end position="28"/>
    </location>
</feature>
<evidence type="ECO:0000256" key="1">
    <source>
        <dbReference type="SAM" id="SignalP"/>
    </source>
</evidence>
<protein>
    <submittedName>
        <fullName evidence="2">DUF4350 domain-containing protein</fullName>
    </submittedName>
</protein>
<evidence type="ECO:0000313" key="3">
    <source>
        <dbReference type="Proteomes" id="UP000547674"/>
    </source>
</evidence>
<reference evidence="2 3" key="1">
    <citation type="submission" date="2020-03" db="EMBL/GenBank/DDBJ databases">
        <title>Metabolic flexibility allows generalist bacteria to become dominant in a frequently disturbed ecosystem.</title>
        <authorList>
            <person name="Chen Y.-J."/>
            <person name="Leung P.M."/>
            <person name="Bay S.K."/>
            <person name="Hugenholtz P."/>
            <person name="Kessler A.J."/>
            <person name="Shelley G."/>
            <person name="Waite D.W."/>
            <person name="Cook P.L."/>
            <person name="Greening C."/>
        </authorList>
    </citation>
    <scope>NUCLEOTIDE SEQUENCE [LARGE SCALE GENOMIC DNA]</scope>
    <source>
        <strain evidence="2">SS_bin_28</strain>
    </source>
</reference>
<evidence type="ECO:0000313" key="2">
    <source>
        <dbReference type="EMBL" id="NNF07523.1"/>
    </source>
</evidence>
<accession>A0A7Y2H3A2</accession>
<keyword evidence="1" id="KW-0732">Signal</keyword>
<dbReference type="InterPro" id="IPR029062">
    <property type="entry name" value="Class_I_gatase-like"/>
</dbReference>
<comment type="caution">
    <text evidence="2">The sequence shown here is derived from an EMBL/GenBank/DDBJ whole genome shotgun (WGS) entry which is preliminary data.</text>
</comment>